<sequence length="232" mass="25414">MHSPPNSPLKPRTSLINKLIHVSNLSIDKMHPQEGNLIQLARGVDFLEPHDAEILPLCETQDSFRTQIRGAEGAEPRLEKVGECRLGEGGPGTVLGAGIEDLPHANRGRLGAIVERGHAAIGTDVCVVGRKGGQVAQIADTLVLPVNQRRDQIKRGCFLHCCLVQHSGLAFRLGSRKLVRLLLREQKGERVERREGGKGAAFLQIYSLLEPPVVRVLARRNISALLHPRGEF</sequence>
<accession>A0A6A7BZA5</accession>
<dbReference type="EMBL" id="MU005983">
    <property type="protein sequence ID" value="KAF2860317.1"/>
    <property type="molecule type" value="Genomic_DNA"/>
</dbReference>
<evidence type="ECO:0000313" key="2">
    <source>
        <dbReference type="Proteomes" id="UP000799421"/>
    </source>
</evidence>
<protein>
    <submittedName>
        <fullName evidence="1">Uncharacterized protein</fullName>
    </submittedName>
</protein>
<gene>
    <name evidence="1" type="ORF">K470DRAFT_73808</name>
</gene>
<dbReference type="AlphaFoldDB" id="A0A6A7BZA5"/>
<evidence type="ECO:0000313" key="1">
    <source>
        <dbReference type="EMBL" id="KAF2860317.1"/>
    </source>
</evidence>
<keyword evidence="2" id="KW-1185">Reference proteome</keyword>
<reference evidence="1" key="1">
    <citation type="journal article" date="2020" name="Stud. Mycol.">
        <title>101 Dothideomycetes genomes: a test case for predicting lifestyles and emergence of pathogens.</title>
        <authorList>
            <person name="Haridas S."/>
            <person name="Albert R."/>
            <person name="Binder M."/>
            <person name="Bloem J."/>
            <person name="Labutti K."/>
            <person name="Salamov A."/>
            <person name="Andreopoulos B."/>
            <person name="Baker S."/>
            <person name="Barry K."/>
            <person name="Bills G."/>
            <person name="Bluhm B."/>
            <person name="Cannon C."/>
            <person name="Castanera R."/>
            <person name="Culley D."/>
            <person name="Daum C."/>
            <person name="Ezra D."/>
            <person name="Gonzalez J."/>
            <person name="Henrissat B."/>
            <person name="Kuo A."/>
            <person name="Liang C."/>
            <person name="Lipzen A."/>
            <person name="Lutzoni F."/>
            <person name="Magnuson J."/>
            <person name="Mondo S."/>
            <person name="Nolan M."/>
            <person name="Ohm R."/>
            <person name="Pangilinan J."/>
            <person name="Park H.-J."/>
            <person name="Ramirez L."/>
            <person name="Alfaro M."/>
            <person name="Sun H."/>
            <person name="Tritt A."/>
            <person name="Yoshinaga Y."/>
            <person name="Zwiers L.-H."/>
            <person name="Turgeon B."/>
            <person name="Goodwin S."/>
            <person name="Spatafora J."/>
            <person name="Crous P."/>
            <person name="Grigoriev I."/>
        </authorList>
    </citation>
    <scope>NUCLEOTIDE SEQUENCE</scope>
    <source>
        <strain evidence="1">CBS 480.64</strain>
    </source>
</reference>
<name>A0A6A7BZA5_9PEZI</name>
<organism evidence="1 2">
    <name type="scientific">Piedraia hortae CBS 480.64</name>
    <dbReference type="NCBI Taxonomy" id="1314780"/>
    <lineage>
        <taxon>Eukaryota</taxon>
        <taxon>Fungi</taxon>
        <taxon>Dikarya</taxon>
        <taxon>Ascomycota</taxon>
        <taxon>Pezizomycotina</taxon>
        <taxon>Dothideomycetes</taxon>
        <taxon>Dothideomycetidae</taxon>
        <taxon>Capnodiales</taxon>
        <taxon>Piedraiaceae</taxon>
        <taxon>Piedraia</taxon>
    </lineage>
</organism>
<dbReference type="Proteomes" id="UP000799421">
    <property type="component" value="Unassembled WGS sequence"/>
</dbReference>
<proteinExistence type="predicted"/>